<reference evidence="7" key="1">
    <citation type="submission" date="2022-07" db="EMBL/GenBank/DDBJ databases">
        <title>Phylogenomic reconstructions and comparative analyses of Kickxellomycotina fungi.</title>
        <authorList>
            <person name="Reynolds N.K."/>
            <person name="Stajich J.E."/>
            <person name="Barry K."/>
            <person name="Grigoriev I.V."/>
            <person name="Crous P."/>
            <person name="Smith M.E."/>
        </authorList>
    </citation>
    <scope>NUCLEOTIDE SEQUENCE</scope>
    <source>
        <strain evidence="7">RSA 1196</strain>
    </source>
</reference>
<dbReference type="InterPro" id="IPR007023">
    <property type="entry name" value="Ribosom_reg"/>
</dbReference>
<evidence type="ECO:0000256" key="2">
    <source>
        <dbReference type="ARBA" id="ARBA00010077"/>
    </source>
</evidence>
<keyword evidence="3 5" id="KW-0690">Ribosome biogenesis</keyword>
<evidence type="ECO:0000313" key="7">
    <source>
        <dbReference type="EMBL" id="KAJ1948374.1"/>
    </source>
</evidence>
<feature type="region of interest" description="Disordered" evidence="6">
    <location>
        <begin position="102"/>
        <end position="137"/>
    </location>
</feature>
<organism evidence="7 8">
    <name type="scientific">Dispira parvispora</name>
    <dbReference type="NCBI Taxonomy" id="1520584"/>
    <lineage>
        <taxon>Eukaryota</taxon>
        <taxon>Fungi</taxon>
        <taxon>Fungi incertae sedis</taxon>
        <taxon>Zoopagomycota</taxon>
        <taxon>Kickxellomycotina</taxon>
        <taxon>Dimargaritomycetes</taxon>
        <taxon>Dimargaritales</taxon>
        <taxon>Dimargaritaceae</taxon>
        <taxon>Dispira</taxon>
    </lineage>
</organism>
<name>A0A9W8AH39_9FUNG</name>
<evidence type="ECO:0000313" key="8">
    <source>
        <dbReference type="Proteomes" id="UP001150925"/>
    </source>
</evidence>
<comment type="function">
    <text evidence="5">Involved in ribosomal large subunit assembly.</text>
</comment>
<dbReference type="Pfam" id="PF04939">
    <property type="entry name" value="RRS1"/>
    <property type="match status" value="1"/>
</dbReference>
<dbReference type="EMBL" id="JANBPY010004353">
    <property type="protein sequence ID" value="KAJ1948374.1"/>
    <property type="molecule type" value="Genomic_DNA"/>
</dbReference>
<keyword evidence="4 5" id="KW-0539">Nucleus</keyword>
<dbReference type="AlphaFoldDB" id="A0A9W8AH39"/>
<comment type="similarity">
    <text evidence="2 5">Belongs to the RRS1 family.</text>
</comment>
<comment type="subcellular location">
    <subcellularLocation>
        <location evidence="1 5">Nucleus</location>
    </subcellularLocation>
</comment>
<evidence type="ECO:0000256" key="1">
    <source>
        <dbReference type="ARBA" id="ARBA00004123"/>
    </source>
</evidence>
<protein>
    <recommendedName>
        <fullName evidence="5">Ribosome biogenesis regulatory protein</fullName>
    </recommendedName>
</protein>
<accession>A0A9W8AH39</accession>
<dbReference type="OrthoDB" id="28455at2759"/>
<sequence length="223" mass="25550">DGAQLLVNSIFALPTTTEDEAVIAQLPKPKLVLPREKHVPKPKPMTRWERFAQAKGIQNRKKSRLVYDEATDEYLPRWGYKGVNNKEKDWLIELKDNDDPFEDQYQKRRDEKKGRVAKDQRRQQRNAEEAAAKEKLGVENPRALRKADLQRALAVTKSSTASVGKFDPKLEGEPKIKGVKRKFQSATISSKDEKDTAMKLLNKVTGNKRTDVNARKAMKKLKQ</sequence>
<keyword evidence="8" id="KW-1185">Reference proteome</keyword>
<dbReference type="GO" id="GO:0042254">
    <property type="term" value="P:ribosome biogenesis"/>
    <property type="evidence" value="ECO:0007669"/>
    <property type="project" value="UniProtKB-KW"/>
</dbReference>
<evidence type="ECO:0000256" key="3">
    <source>
        <dbReference type="ARBA" id="ARBA00022517"/>
    </source>
</evidence>
<evidence type="ECO:0000256" key="5">
    <source>
        <dbReference type="RuleBase" id="RU364132"/>
    </source>
</evidence>
<feature type="non-terminal residue" evidence="7">
    <location>
        <position position="223"/>
    </location>
</feature>
<evidence type="ECO:0000256" key="4">
    <source>
        <dbReference type="ARBA" id="ARBA00023242"/>
    </source>
</evidence>
<evidence type="ECO:0000256" key="6">
    <source>
        <dbReference type="SAM" id="MobiDB-lite"/>
    </source>
</evidence>
<dbReference type="Proteomes" id="UP001150925">
    <property type="component" value="Unassembled WGS sequence"/>
</dbReference>
<comment type="caution">
    <text evidence="7">The sequence shown here is derived from an EMBL/GenBank/DDBJ whole genome shotgun (WGS) entry which is preliminary data.</text>
</comment>
<proteinExistence type="inferred from homology"/>
<dbReference type="GO" id="GO:0005634">
    <property type="term" value="C:nucleus"/>
    <property type="evidence" value="ECO:0007669"/>
    <property type="project" value="UniProtKB-SubCell"/>
</dbReference>
<gene>
    <name evidence="7" type="primary">RRS1</name>
    <name evidence="7" type="ORF">IWQ62_006899</name>
</gene>